<organism evidence="1 2">
    <name type="scientific">Candidatus Cryptobacteroides excrementipullorum</name>
    <dbReference type="NCBI Taxonomy" id="2840761"/>
    <lineage>
        <taxon>Bacteria</taxon>
        <taxon>Pseudomonadati</taxon>
        <taxon>Bacteroidota</taxon>
        <taxon>Bacteroidia</taxon>
        <taxon>Bacteroidales</taxon>
        <taxon>Candidatus Cryptobacteroides</taxon>
    </lineage>
</organism>
<sequence>MDSIRDELAELEARLVDIEDMAEDVPPADTDLPETGQEDAPAGLEMEYGMEPVTLTEPEIEVHDIETRNIRQDIEIREEEGLEDAAPLDAPADTPGAAVMDIYSDHEAWRTDIPGSELKDIMSAISLNDRALFINSLFSENPELFVSTVSDLNTMSSLDDAVRYIRTHFPDWDMDSDLVYRFMMEVRRKLR</sequence>
<evidence type="ECO:0000313" key="2">
    <source>
        <dbReference type="Proteomes" id="UP000823771"/>
    </source>
</evidence>
<dbReference type="EMBL" id="JADILZ010000093">
    <property type="protein sequence ID" value="MBO8479154.1"/>
    <property type="molecule type" value="Genomic_DNA"/>
</dbReference>
<protein>
    <submittedName>
        <fullName evidence="1">Uncharacterized protein</fullName>
    </submittedName>
</protein>
<name>A0A9D9IVW9_9BACT</name>
<proteinExistence type="predicted"/>
<reference evidence="1" key="1">
    <citation type="submission" date="2020-10" db="EMBL/GenBank/DDBJ databases">
        <authorList>
            <person name="Gilroy R."/>
        </authorList>
    </citation>
    <scope>NUCLEOTIDE SEQUENCE</scope>
    <source>
        <strain evidence="1">2478</strain>
    </source>
</reference>
<comment type="caution">
    <text evidence="1">The sequence shown here is derived from an EMBL/GenBank/DDBJ whole genome shotgun (WGS) entry which is preliminary data.</text>
</comment>
<dbReference type="AlphaFoldDB" id="A0A9D9IVW9"/>
<dbReference type="Proteomes" id="UP000823771">
    <property type="component" value="Unassembled WGS sequence"/>
</dbReference>
<reference evidence="1" key="2">
    <citation type="journal article" date="2021" name="PeerJ">
        <title>Extensive microbial diversity within the chicken gut microbiome revealed by metagenomics and culture.</title>
        <authorList>
            <person name="Gilroy R."/>
            <person name="Ravi A."/>
            <person name="Getino M."/>
            <person name="Pursley I."/>
            <person name="Horton D.L."/>
            <person name="Alikhan N.F."/>
            <person name="Baker D."/>
            <person name="Gharbi K."/>
            <person name="Hall N."/>
            <person name="Watson M."/>
            <person name="Adriaenssens E.M."/>
            <person name="Foster-Nyarko E."/>
            <person name="Jarju S."/>
            <person name="Secka A."/>
            <person name="Antonio M."/>
            <person name="Oren A."/>
            <person name="Chaudhuri R.R."/>
            <person name="La Ragione R."/>
            <person name="Hildebrand F."/>
            <person name="Pallen M.J."/>
        </authorList>
    </citation>
    <scope>NUCLEOTIDE SEQUENCE</scope>
    <source>
        <strain evidence="1">2478</strain>
    </source>
</reference>
<accession>A0A9D9IVW9</accession>
<gene>
    <name evidence="1" type="ORF">IAB80_09765</name>
</gene>
<evidence type="ECO:0000313" key="1">
    <source>
        <dbReference type="EMBL" id="MBO8479154.1"/>
    </source>
</evidence>